<accession>A0ABR7M3Z8</accession>
<evidence type="ECO:0000313" key="4">
    <source>
        <dbReference type="Proteomes" id="UP000765802"/>
    </source>
</evidence>
<comment type="similarity">
    <text evidence="1 2">Belongs to the outer membrane factor (OMF) (TC 1.B.17) family.</text>
</comment>
<dbReference type="NCBIfam" id="TIGR01845">
    <property type="entry name" value="outer_NodT"/>
    <property type="match status" value="1"/>
</dbReference>
<feature type="chain" id="PRO_5044982984" description="RND transporter" evidence="2">
    <location>
        <begin position="27"/>
        <end position="481"/>
    </location>
</feature>
<keyword evidence="2" id="KW-0472">Membrane</keyword>
<comment type="caution">
    <text evidence="3">The sequence shown here is derived from an EMBL/GenBank/DDBJ whole genome shotgun (WGS) entry which is preliminary data.</text>
</comment>
<evidence type="ECO:0000256" key="2">
    <source>
        <dbReference type="RuleBase" id="RU362097"/>
    </source>
</evidence>
<dbReference type="SUPFAM" id="SSF56954">
    <property type="entry name" value="Outer membrane efflux proteins (OEP)"/>
    <property type="match status" value="1"/>
</dbReference>
<dbReference type="Gene3D" id="1.20.1600.10">
    <property type="entry name" value="Outer membrane efflux proteins (OEP)"/>
    <property type="match status" value="1"/>
</dbReference>
<dbReference type="Pfam" id="PF02321">
    <property type="entry name" value="OEP"/>
    <property type="match status" value="2"/>
</dbReference>
<evidence type="ECO:0008006" key="5">
    <source>
        <dbReference type="Google" id="ProtNLM"/>
    </source>
</evidence>
<dbReference type="EMBL" id="MBUA01000001">
    <property type="protein sequence ID" value="MBC6489748.1"/>
    <property type="molecule type" value="Genomic_DNA"/>
</dbReference>
<reference evidence="3 4" key="1">
    <citation type="submission" date="2016-07" db="EMBL/GenBank/DDBJ databases">
        <title>Genome analysis of Flavihumibacter stibioxidans YS-17.</title>
        <authorList>
            <person name="Shi K."/>
            <person name="Han Y."/>
            <person name="Wang G."/>
        </authorList>
    </citation>
    <scope>NUCLEOTIDE SEQUENCE [LARGE SCALE GENOMIC DNA]</scope>
    <source>
        <strain evidence="3 4">YS-17</strain>
    </source>
</reference>
<dbReference type="InterPro" id="IPR003423">
    <property type="entry name" value="OMP_efflux"/>
</dbReference>
<evidence type="ECO:0000256" key="1">
    <source>
        <dbReference type="ARBA" id="ARBA00007613"/>
    </source>
</evidence>
<evidence type="ECO:0000313" key="3">
    <source>
        <dbReference type="EMBL" id="MBC6489748.1"/>
    </source>
</evidence>
<keyword evidence="2" id="KW-1134">Transmembrane beta strand</keyword>
<dbReference type="InterPro" id="IPR010131">
    <property type="entry name" value="MdtP/NodT-like"/>
</dbReference>
<keyword evidence="2" id="KW-0732">Signal</keyword>
<gene>
    <name evidence="3" type="ORF">BC349_02115</name>
</gene>
<protein>
    <recommendedName>
        <fullName evidence="5">RND transporter</fullName>
    </recommendedName>
</protein>
<name>A0ABR7M3Z8_9BACT</name>
<comment type="subcellular location">
    <subcellularLocation>
        <location evidence="2">Cell membrane</location>
        <topology evidence="2">Lipid-anchor</topology>
    </subcellularLocation>
</comment>
<keyword evidence="2" id="KW-0812">Transmembrane</keyword>
<proteinExistence type="inferred from homology"/>
<sequence>MHKRKNILYSAALLLVLGMASCRVSAPPSLPAGKPLPEQFPGSSDTVSSGETPWKQFYHDQLLKDLVDTVLLNNPDQVLALQRVEIMNQQVLQRKAAFLPSVNAVLSAGLDRYGDYTLNGVGNFDTNLSPNINKDQKIPGPTPDLFLGLRSQWEIDLWGRLKSQKQAAVARFMAAEKGRQFITTQLVAQVALLYYELIAFDNELEIVRKNMELQARALEVVKIQKMGGRATELAVQQFEAQLFRTQAMELVMKQQIVAIENELNFLAGRYQAKIERSRQLLHTPAPALIPAGIPSKSLLNRPDVQEAEWMLVAARADINAVRAAFMPALTISPYAGLNSFNAARWISPESAALGILGGLTAPVLNRRQLKSDYKIAASNQLSAFAIYQKTMLGAYAEISTQINGWRNLRQQFDLKEKEFMVLSSAVQTANDLYLGGYANYLEVITAQKGVLDAELELVTIRLKMLQTKVDLYRSLGGGWKM</sequence>
<dbReference type="RefSeq" id="WP_187255099.1">
    <property type="nucleotide sequence ID" value="NZ_JBHULF010000006.1"/>
</dbReference>
<keyword evidence="2" id="KW-0564">Palmitate</keyword>
<keyword evidence="4" id="KW-1185">Reference proteome</keyword>
<dbReference type="PANTHER" id="PTHR30203">
    <property type="entry name" value="OUTER MEMBRANE CATION EFFLUX PROTEIN"/>
    <property type="match status" value="1"/>
</dbReference>
<dbReference type="Proteomes" id="UP000765802">
    <property type="component" value="Unassembled WGS sequence"/>
</dbReference>
<dbReference type="PANTHER" id="PTHR30203:SF30">
    <property type="entry name" value="OUTER MEMBRANE PROTEIN-RELATED"/>
    <property type="match status" value="1"/>
</dbReference>
<keyword evidence="2" id="KW-0449">Lipoprotein</keyword>
<dbReference type="Gene3D" id="2.20.200.10">
    <property type="entry name" value="Outer membrane efflux proteins (OEP)"/>
    <property type="match status" value="1"/>
</dbReference>
<feature type="signal peptide" evidence="2">
    <location>
        <begin position="1"/>
        <end position="26"/>
    </location>
</feature>
<organism evidence="3 4">
    <name type="scientific">Flavihumibacter stibioxidans</name>
    <dbReference type="NCBI Taxonomy" id="1834163"/>
    <lineage>
        <taxon>Bacteria</taxon>
        <taxon>Pseudomonadati</taxon>
        <taxon>Bacteroidota</taxon>
        <taxon>Chitinophagia</taxon>
        <taxon>Chitinophagales</taxon>
        <taxon>Chitinophagaceae</taxon>
        <taxon>Flavihumibacter</taxon>
    </lineage>
</organism>
<dbReference type="PROSITE" id="PS51257">
    <property type="entry name" value="PROKAR_LIPOPROTEIN"/>
    <property type="match status" value="1"/>
</dbReference>